<accession>A0A8J7LNC6</accession>
<feature type="binding site" evidence="1">
    <location>
        <position position="119"/>
    </location>
    <ligand>
        <name>Mg(2+)</name>
        <dbReference type="ChEBI" id="CHEBI:18420"/>
    </ligand>
</feature>
<protein>
    <submittedName>
        <fullName evidence="2">RraA family protein</fullName>
    </submittedName>
</protein>
<dbReference type="InterPro" id="IPR036704">
    <property type="entry name" value="RraA/RraA-like_sf"/>
</dbReference>
<name>A0A8J7LNC6_9FLAO</name>
<comment type="cofactor">
    <cofactor evidence="1">
        <name>Mg(2+)</name>
        <dbReference type="ChEBI" id="CHEBI:18420"/>
    </cofactor>
</comment>
<gene>
    <name evidence="2" type="ORF">JF259_11015</name>
</gene>
<dbReference type="PANTHER" id="PTHR33254:SF16">
    <property type="entry name" value="BLR3842 PROTEIN"/>
    <property type="match status" value="1"/>
</dbReference>
<keyword evidence="3" id="KW-1185">Reference proteome</keyword>
<evidence type="ECO:0000313" key="2">
    <source>
        <dbReference type="EMBL" id="MBJ6368619.1"/>
    </source>
</evidence>
<dbReference type="Pfam" id="PF03737">
    <property type="entry name" value="RraA-like"/>
    <property type="match status" value="1"/>
</dbReference>
<dbReference type="Gene3D" id="3.50.30.40">
    <property type="entry name" value="Ribonuclease E inhibitor RraA/RraA-like"/>
    <property type="match status" value="1"/>
</dbReference>
<dbReference type="GO" id="GO:0046872">
    <property type="term" value="F:metal ion binding"/>
    <property type="evidence" value="ECO:0007669"/>
    <property type="project" value="UniProtKB-KW"/>
</dbReference>
<dbReference type="InterPro" id="IPR005493">
    <property type="entry name" value="RraA/RraA-like"/>
</dbReference>
<proteinExistence type="predicted"/>
<feature type="binding site" evidence="1">
    <location>
        <position position="118"/>
    </location>
    <ligand>
        <name>substrate</name>
    </ligand>
</feature>
<keyword evidence="1" id="KW-0479">Metal-binding</keyword>
<dbReference type="AlphaFoldDB" id="A0A8J7LNC6"/>
<dbReference type="Proteomes" id="UP000610931">
    <property type="component" value="Unassembled WGS sequence"/>
</dbReference>
<evidence type="ECO:0000256" key="1">
    <source>
        <dbReference type="PIRSR" id="PIRSR605493-1"/>
    </source>
</evidence>
<dbReference type="EMBL" id="JAELVQ010000013">
    <property type="protein sequence ID" value="MBJ6368619.1"/>
    <property type="molecule type" value="Genomic_DNA"/>
</dbReference>
<reference evidence="2" key="1">
    <citation type="submission" date="2020-12" db="EMBL/GenBank/DDBJ databases">
        <title>Snuella sp. nov., isolated from sediment in Incheon.</title>
        <authorList>
            <person name="Kim W."/>
        </authorList>
    </citation>
    <scope>NUCLEOTIDE SEQUENCE</scope>
    <source>
        <strain evidence="2">CAU 1569</strain>
    </source>
</reference>
<dbReference type="RefSeq" id="WP_199115382.1">
    <property type="nucleotide sequence ID" value="NZ_JAELVQ010000013.1"/>
</dbReference>
<dbReference type="PANTHER" id="PTHR33254">
    <property type="entry name" value="4-HYDROXY-4-METHYL-2-OXOGLUTARATE ALDOLASE 3-RELATED"/>
    <property type="match status" value="1"/>
</dbReference>
<dbReference type="SUPFAM" id="SSF89562">
    <property type="entry name" value="RraA-like"/>
    <property type="match status" value="1"/>
</dbReference>
<evidence type="ECO:0000313" key="3">
    <source>
        <dbReference type="Proteomes" id="UP000610931"/>
    </source>
</evidence>
<dbReference type="CDD" id="cd16841">
    <property type="entry name" value="RraA_family"/>
    <property type="match status" value="1"/>
</dbReference>
<comment type="caution">
    <text evidence="2">The sequence shown here is derived from an EMBL/GenBank/DDBJ whole genome shotgun (WGS) entry which is preliminary data.</text>
</comment>
<sequence>MSINDDLSNRLEKCYSGAVYDVLRAMGCPNQTLPNNIRPLDVDKKLAGPVYTVSGKYDASFDPHETLLNWTGLLSKAPKGSVVICQPNDDTLSHMGELSSETLQLRGIRGYIVDGGCRDSAFIKDIGFKVFCKYYTPVDVVGRWMAYGYGEPISIGGVQIHSGDYVMADRDGVVVIPRDMVEEVVLKTEEVLKTESLVRKAIMEGVDPQEAYLKYGKF</sequence>
<keyword evidence="1" id="KW-0460">Magnesium</keyword>
<organism evidence="2 3">
    <name type="scientific">Snuella sedimenti</name>
    <dbReference type="NCBI Taxonomy" id="2798802"/>
    <lineage>
        <taxon>Bacteria</taxon>
        <taxon>Pseudomonadati</taxon>
        <taxon>Bacteroidota</taxon>
        <taxon>Flavobacteriia</taxon>
        <taxon>Flavobacteriales</taxon>
        <taxon>Flavobacteriaceae</taxon>
        <taxon>Snuella</taxon>
    </lineage>
</organism>